<dbReference type="Pfam" id="PF13561">
    <property type="entry name" value="adh_short_C2"/>
    <property type="match status" value="1"/>
</dbReference>
<dbReference type="GO" id="GO:0016491">
    <property type="term" value="F:oxidoreductase activity"/>
    <property type="evidence" value="ECO:0007669"/>
    <property type="project" value="UniProtKB-KW"/>
</dbReference>
<dbReference type="Proteomes" id="UP000838686">
    <property type="component" value="Unassembled WGS sequence"/>
</dbReference>
<evidence type="ECO:0000256" key="1">
    <source>
        <dbReference type="ARBA" id="ARBA00006484"/>
    </source>
</evidence>
<keyword evidence="4" id="KW-0560">Oxidoreductase</keyword>
<proteinExistence type="inferred from homology"/>
<protein>
    <submittedName>
        <fullName evidence="4">Levodione reductase</fullName>
        <ecNumber evidence="4">1.1.1.-</ecNumber>
    </submittedName>
</protein>
<comment type="caution">
    <text evidence="4">The sequence shown here is derived from an EMBL/GenBank/DDBJ whole genome shotgun (WGS) entry which is preliminary data.</text>
</comment>
<accession>A0ABM9BSU2</accession>
<dbReference type="PRINTS" id="PR00080">
    <property type="entry name" value="SDRFAMILY"/>
</dbReference>
<dbReference type="InterPro" id="IPR057326">
    <property type="entry name" value="KR_dom"/>
</dbReference>
<dbReference type="SUPFAM" id="SSF51735">
    <property type="entry name" value="NAD(P)-binding Rossmann-fold domains"/>
    <property type="match status" value="1"/>
</dbReference>
<dbReference type="EC" id="1.1.1.-" evidence="4"/>
<sequence>MAHSQSNSQSHSQLRSQSSSQSSPQPRSLSNPVGRVQHKVALVTGAGAGIGRASAFRLAEEGAKVALLDREMERLVEVRRRIESAGGEAIAISADISKPEDMEQAVAQILEKWGRMDILFANAGVNGTLSPIETMTPEEWSRTLDINLKGTFLTVKYAVPPLKANGGSIIITSSINGNRVFSNFGMSAYSTSKAGQVAFMKMAALELAQYDIRVNAICPGAISTLIDESTERKPELDEIIIPVEFPEGDQPLQDGPGKPSQVASLVLFLGSDESSHITGTDIYIDGAESLLRG</sequence>
<evidence type="ECO:0000313" key="5">
    <source>
        <dbReference type="Proteomes" id="UP000838686"/>
    </source>
</evidence>
<dbReference type="CDD" id="cd05233">
    <property type="entry name" value="SDR_c"/>
    <property type="match status" value="1"/>
</dbReference>
<dbReference type="EMBL" id="CAKMMF010000002">
    <property type="protein sequence ID" value="CAH1193730.1"/>
    <property type="molecule type" value="Genomic_DNA"/>
</dbReference>
<evidence type="ECO:0000313" key="4">
    <source>
        <dbReference type="EMBL" id="CAH1193730.1"/>
    </source>
</evidence>
<dbReference type="PRINTS" id="PR00081">
    <property type="entry name" value="GDHRDH"/>
</dbReference>
<dbReference type="RefSeq" id="WP_236338788.1">
    <property type="nucleotide sequence ID" value="NZ_CAKMMF010000002.1"/>
</dbReference>
<dbReference type="PANTHER" id="PTHR42760">
    <property type="entry name" value="SHORT-CHAIN DEHYDROGENASES/REDUCTASES FAMILY MEMBER"/>
    <property type="match status" value="1"/>
</dbReference>
<feature type="domain" description="Ketoreductase" evidence="3">
    <location>
        <begin position="39"/>
        <end position="228"/>
    </location>
</feature>
<dbReference type="SMART" id="SM00822">
    <property type="entry name" value="PKS_KR"/>
    <property type="match status" value="1"/>
</dbReference>
<dbReference type="InterPro" id="IPR002347">
    <property type="entry name" value="SDR_fam"/>
</dbReference>
<feature type="region of interest" description="Disordered" evidence="2">
    <location>
        <begin position="1"/>
        <end position="33"/>
    </location>
</feature>
<dbReference type="InterPro" id="IPR036291">
    <property type="entry name" value="NAD(P)-bd_dom_sf"/>
</dbReference>
<dbReference type="NCBIfam" id="NF004203">
    <property type="entry name" value="PRK05653.2-4"/>
    <property type="match status" value="1"/>
</dbReference>
<name>A0ABM9BSU2_9BACL</name>
<dbReference type="Gene3D" id="3.40.50.720">
    <property type="entry name" value="NAD(P)-binding Rossmann-like Domain"/>
    <property type="match status" value="1"/>
</dbReference>
<reference evidence="4" key="1">
    <citation type="submission" date="2022-01" db="EMBL/GenBank/DDBJ databases">
        <authorList>
            <person name="Criscuolo A."/>
        </authorList>
    </citation>
    <scope>NUCLEOTIDE SEQUENCE</scope>
    <source>
        <strain evidence="4">CIP111893</strain>
    </source>
</reference>
<feature type="compositionally biased region" description="Low complexity" evidence="2">
    <location>
        <begin position="1"/>
        <end position="31"/>
    </location>
</feature>
<evidence type="ECO:0000259" key="3">
    <source>
        <dbReference type="SMART" id="SM00822"/>
    </source>
</evidence>
<evidence type="ECO:0000256" key="2">
    <source>
        <dbReference type="SAM" id="MobiDB-lite"/>
    </source>
</evidence>
<organism evidence="4 5">
    <name type="scientific">Paenibacillus plantiphilus</name>
    <dbReference type="NCBI Taxonomy" id="2905650"/>
    <lineage>
        <taxon>Bacteria</taxon>
        <taxon>Bacillati</taxon>
        <taxon>Bacillota</taxon>
        <taxon>Bacilli</taxon>
        <taxon>Bacillales</taxon>
        <taxon>Paenibacillaceae</taxon>
        <taxon>Paenibacillus</taxon>
    </lineage>
</organism>
<comment type="similarity">
    <text evidence="1">Belongs to the short-chain dehydrogenases/reductases (SDR) family.</text>
</comment>
<keyword evidence="5" id="KW-1185">Reference proteome</keyword>
<gene>
    <name evidence="4" type="primary">lvr</name>
    <name evidence="4" type="ORF">PAECIP111893_00540</name>
</gene>